<dbReference type="InterPro" id="IPR051164">
    <property type="entry name" value="NmrA-like_oxidored"/>
</dbReference>
<dbReference type="SUPFAM" id="SSF51735">
    <property type="entry name" value="NAD(P)-binding Rossmann-fold domains"/>
    <property type="match status" value="1"/>
</dbReference>
<dbReference type="Gene3D" id="3.90.25.10">
    <property type="entry name" value="UDP-galactose 4-epimerase, domain 1"/>
    <property type="match status" value="1"/>
</dbReference>
<evidence type="ECO:0000313" key="4">
    <source>
        <dbReference type="EMBL" id="MBB5476070.1"/>
    </source>
</evidence>
<comment type="caution">
    <text evidence="4">The sequence shown here is derived from an EMBL/GenBank/DDBJ whole genome shotgun (WGS) entry which is preliminary data.</text>
</comment>
<accession>A0A840VU24</accession>
<dbReference type="CDD" id="cd05251">
    <property type="entry name" value="NmrA_like_SDR_a"/>
    <property type="match status" value="1"/>
</dbReference>
<gene>
    <name evidence="4" type="ORF">HNR20_000575</name>
</gene>
<keyword evidence="5" id="KW-1185">Reference proteome</keyword>
<evidence type="ECO:0000256" key="2">
    <source>
        <dbReference type="ARBA" id="ARBA00022857"/>
    </source>
</evidence>
<dbReference type="InterPro" id="IPR036291">
    <property type="entry name" value="NAD(P)-bd_dom_sf"/>
</dbReference>
<organism evidence="4 5">
    <name type="scientific">Micromonospora parathelypteridis</name>
    <dbReference type="NCBI Taxonomy" id="1839617"/>
    <lineage>
        <taxon>Bacteria</taxon>
        <taxon>Bacillati</taxon>
        <taxon>Actinomycetota</taxon>
        <taxon>Actinomycetes</taxon>
        <taxon>Micromonosporales</taxon>
        <taxon>Micromonosporaceae</taxon>
        <taxon>Micromonospora</taxon>
    </lineage>
</organism>
<evidence type="ECO:0000313" key="5">
    <source>
        <dbReference type="Proteomes" id="UP000586947"/>
    </source>
</evidence>
<dbReference type="InterPro" id="IPR008030">
    <property type="entry name" value="NmrA-like"/>
</dbReference>
<dbReference type="Proteomes" id="UP000586947">
    <property type="component" value="Unassembled WGS sequence"/>
</dbReference>
<keyword evidence="2" id="KW-0521">NADP</keyword>
<dbReference type="AlphaFoldDB" id="A0A840VU24"/>
<protein>
    <submittedName>
        <fullName evidence="4">Uncharacterized protein YbjT (DUF2867 family)</fullName>
    </submittedName>
</protein>
<evidence type="ECO:0000256" key="1">
    <source>
        <dbReference type="ARBA" id="ARBA00006328"/>
    </source>
</evidence>
<name>A0A840VU24_9ACTN</name>
<reference evidence="4 5" key="1">
    <citation type="submission" date="2020-08" db="EMBL/GenBank/DDBJ databases">
        <title>Sequencing the genomes of 1000 actinobacteria strains.</title>
        <authorList>
            <person name="Klenk H.-P."/>
        </authorList>
    </citation>
    <scope>NUCLEOTIDE SEQUENCE [LARGE SCALE GENOMIC DNA]</scope>
    <source>
        <strain evidence="4 5">DSM 103125</strain>
    </source>
</reference>
<comment type="similarity">
    <text evidence="1">Belongs to the NmrA-type oxidoreductase family.</text>
</comment>
<evidence type="ECO:0000259" key="3">
    <source>
        <dbReference type="Pfam" id="PF05368"/>
    </source>
</evidence>
<proteinExistence type="inferred from homology"/>
<feature type="domain" description="NmrA-like" evidence="3">
    <location>
        <begin position="3"/>
        <end position="255"/>
    </location>
</feature>
<sequence length="295" mass="31307">MLTVAVTGATGAQGGATARALLKAGHRVRALTRQPASPAAEALWNIGAEVRQADFDDRVSLDTALAGSDSLFAVTTPFGTDLATEVRQGKALVDAAAAADLSHIVLTTAAHADRGTGVPHYESKHLVEQHLRTSGVPWTVIAPAAFMDNYATGWTLDGLRTGTFAWPMPVDRPLTLIPAADIGAFAALVLQRPGEFASRRLDIASDERTPAQIAEILAGAVGLAITHQQVPLAQVRQRSADLAAMFGYFTTVGLDVDVAALRRDYPEVGWHSFADWATAQDWPTLLSAATTDRRH</sequence>
<dbReference type="RefSeq" id="WP_184176230.1">
    <property type="nucleotide sequence ID" value="NZ_BMNF01000008.1"/>
</dbReference>
<dbReference type="PANTHER" id="PTHR42748:SF7">
    <property type="entry name" value="NMRA LIKE REDOX SENSOR 1-RELATED"/>
    <property type="match status" value="1"/>
</dbReference>
<dbReference type="Gene3D" id="3.40.50.720">
    <property type="entry name" value="NAD(P)-binding Rossmann-like Domain"/>
    <property type="match status" value="1"/>
</dbReference>
<dbReference type="Pfam" id="PF05368">
    <property type="entry name" value="NmrA"/>
    <property type="match status" value="1"/>
</dbReference>
<dbReference type="PANTHER" id="PTHR42748">
    <property type="entry name" value="NITROGEN METABOLITE REPRESSION PROTEIN NMRA FAMILY MEMBER"/>
    <property type="match status" value="1"/>
</dbReference>
<dbReference type="EMBL" id="JACHDP010000001">
    <property type="protein sequence ID" value="MBB5476070.1"/>
    <property type="molecule type" value="Genomic_DNA"/>
</dbReference>